<comment type="caution">
    <text evidence="2">The sequence shown here is derived from an EMBL/GenBank/DDBJ whole genome shotgun (WGS) entry which is preliminary data.</text>
</comment>
<proteinExistence type="predicted"/>
<dbReference type="RefSeq" id="WP_160904374.1">
    <property type="nucleotide sequence ID" value="NZ_CP102850.1"/>
</dbReference>
<gene>
    <name evidence="2" type="ORF">GIY30_22880</name>
</gene>
<dbReference type="AlphaFoldDB" id="A0A6L7GY75"/>
<sequence length="147" mass="16450">MNTELMALLDEKAIVDVTIRYATALDTKDWQRLRECFTPDAVARYGVIADCTGVDAIIEQVSDGMDYLAQTQHILTNHVVLLDGDSATCVCYLQAQHLRDNAKPSWNFILAGQYSDSLVRTGDGWRISERSLELWWTAGDPAVIARD</sequence>
<dbReference type="InterPro" id="IPR037401">
    <property type="entry name" value="SnoaL-like"/>
</dbReference>
<dbReference type="EMBL" id="WMBR01000009">
    <property type="protein sequence ID" value="MXP24181.1"/>
    <property type="molecule type" value="Genomic_DNA"/>
</dbReference>
<reference evidence="2 3" key="1">
    <citation type="submission" date="2019-11" db="EMBL/GenBank/DDBJ databases">
        <title>Gordonia sp. nov., a novel actinobacterium isolated from mangrove soil in Hainan.</title>
        <authorList>
            <person name="Huang X."/>
            <person name="Xie Y."/>
            <person name="Chu X."/>
            <person name="Xiao K."/>
        </authorList>
    </citation>
    <scope>NUCLEOTIDE SEQUENCE [LARGE SCALE GENOMIC DNA]</scope>
    <source>
        <strain evidence="2 3">HNM0687</strain>
    </source>
</reference>
<dbReference type="Pfam" id="PF13577">
    <property type="entry name" value="SnoaL_4"/>
    <property type="match status" value="1"/>
</dbReference>
<dbReference type="Proteomes" id="UP000475545">
    <property type="component" value="Unassembled WGS sequence"/>
</dbReference>
<feature type="domain" description="SnoaL-like" evidence="1">
    <location>
        <begin position="7"/>
        <end position="130"/>
    </location>
</feature>
<evidence type="ECO:0000259" key="1">
    <source>
        <dbReference type="Pfam" id="PF13577"/>
    </source>
</evidence>
<evidence type="ECO:0000313" key="2">
    <source>
        <dbReference type="EMBL" id="MXP24181.1"/>
    </source>
</evidence>
<keyword evidence="3" id="KW-1185">Reference proteome</keyword>
<name>A0A6L7GY75_9ACTN</name>
<organism evidence="2 3">
    <name type="scientific">Gordonia mangrovi</name>
    <dbReference type="NCBI Taxonomy" id="2665643"/>
    <lineage>
        <taxon>Bacteria</taxon>
        <taxon>Bacillati</taxon>
        <taxon>Actinomycetota</taxon>
        <taxon>Actinomycetes</taxon>
        <taxon>Mycobacteriales</taxon>
        <taxon>Gordoniaceae</taxon>
        <taxon>Gordonia</taxon>
    </lineage>
</organism>
<dbReference type="InterPro" id="IPR032710">
    <property type="entry name" value="NTF2-like_dom_sf"/>
</dbReference>
<evidence type="ECO:0000313" key="3">
    <source>
        <dbReference type="Proteomes" id="UP000475545"/>
    </source>
</evidence>
<dbReference type="SUPFAM" id="SSF54427">
    <property type="entry name" value="NTF2-like"/>
    <property type="match status" value="1"/>
</dbReference>
<dbReference type="CDD" id="cd00531">
    <property type="entry name" value="NTF2_like"/>
    <property type="match status" value="1"/>
</dbReference>
<protein>
    <submittedName>
        <fullName evidence="2">DUF4440 domain-containing protein</fullName>
    </submittedName>
</protein>
<accession>A0A6L7GY75</accession>
<dbReference type="Gene3D" id="3.10.450.50">
    <property type="match status" value="1"/>
</dbReference>